<feature type="region of interest" description="Disordered" evidence="1">
    <location>
        <begin position="292"/>
        <end position="413"/>
    </location>
</feature>
<dbReference type="PROSITE" id="PS51840">
    <property type="entry name" value="C2_NT"/>
    <property type="match status" value="1"/>
</dbReference>
<evidence type="ECO:0000313" key="4">
    <source>
        <dbReference type="Proteomes" id="UP001293254"/>
    </source>
</evidence>
<feature type="domain" description="C2 NT-type" evidence="2">
    <location>
        <begin position="130"/>
        <end position="282"/>
    </location>
</feature>
<dbReference type="Pfam" id="PF21745">
    <property type="entry name" value="PMI1_PMIR1-2_C"/>
    <property type="match status" value="1"/>
</dbReference>
<keyword evidence="4" id="KW-1185">Reference proteome</keyword>
<reference evidence="3" key="2">
    <citation type="journal article" date="2024" name="Plant">
        <title>Genomic evolution and insights into agronomic trait innovations of Sesamum species.</title>
        <authorList>
            <person name="Miao H."/>
            <person name="Wang L."/>
            <person name="Qu L."/>
            <person name="Liu H."/>
            <person name="Sun Y."/>
            <person name="Le M."/>
            <person name="Wang Q."/>
            <person name="Wei S."/>
            <person name="Zheng Y."/>
            <person name="Lin W."/>
            <person name="Duan Y."/>
            <person name="Cao H."/>
            <person name="Xiong S."/>
            <person name="Wang X."/>
            <person name="Wei L."/>
            <person name="Li C."/>
            <person name="Ma Q."/>
            <person name="Ju M."/>
            <person name="Zhao R."/>
            <person name="Li G."/>
            <person name="Mu C."/>
            <person name="Tian Q."/>
            <person name="Mei H."/>
            <person name="Zhang T."/>
            <person name="Gao T."/>
            <person name="Zhang H."/>
        </authorList>
    </citation>
    <scope>NUCLEOTIDE SEQUENCE</scope>
    <source>
        <strain evidence="3">3651</strain>
    </source>
</reference>
<accession>A0AAE1YDJ7</accession>
<feature type="compositionally biased region" description="Basic and acidic residues" evidence="1">
    <location>
        <begin position="83"/>
        <end position="93"/>
    </location>
</feature>
<dbReference type="PANTHER" id="PTHR33414:SF2">
    <property type="entry name" value="PROTEIN PLASTID MOVEMENT IMPAIRED 1"/>
    <property type="match status" value="1"/>
</dbReference>
<proteinExistence type="predicted"/>
<feature type="compositionally biased region" description="Low complexity" evidence="1">
    <location>
        <begin position="314"/>
        <end position="326"/>
    </location>
</feature>
<evidence type="ECO:0000259" key="2">
    <source>
        <dbReference type="PROSITE" id="PS51840"/>
    </source>
</evidence>
<dbReference type="AlphaFoldDB" id="A0AAE1YDJ7"/>
<feature type="compositionally biased region" description="Basic and acidic residues" evidence="1">
    <location>
        <begin position="356"/>
        <end position="371"/>
    </location>
</feature>
<dbReference type="Proteomes" id="UP001293254">
    <property type="component" value="Unassembled WGS sequence"/>
</dbReference>
<feature type="compositionally biased region" description="Basic and acidic residues" evidence="1">
    <location>
        <begin position="379"/>
        <end position="392"/>
    </location>
</feature>
<gene>
    <name evidence="3" type="ORF">Salat_1128600</name>
</gene>
<reference evidence="3" key="1">
    <citation type="submission" date="2020-06" db="EMBL/GenBank/DDBJ databases">
        <authorList>
            <person name="Li T."/>
            <person name="Hu X."/>
            <person name="Zhang T."/>
            <person name="Song X."/>
            <person name="Zhang H."/>
            <person name="Dai N."/>
            <person name="Sheng W."/>
            <person name="Hou X."/>
            <person name="Wei L."/>
        </authorList>
    </citation>
    <scope>NUCLEOTIDE SEQUENCE</scope>
    <source>
        <strain evidence="3">3651</strain>
        <tissue evidence="3">Leaf</tissue>
    </source>
</reference>
<dbReference type="Pfam" id="PF10358">
    <property type="entry name" value="NT-C2"/>
    <property type="match status" value="1"/>
</dbReference>
<dbReference type="InterPro" id="IPR039614">
    <property type="entry name" value="PMI1-like"/>
</dbReference>
<protein>
    <submittedName>
        <fullName evidence="3">Protein PLASTID MOVEMENT IMPAIRED 1</fullName>
    </submittedName>
</protein>
<comment type="caution">
    <text evidence="3">The sequence shown here is derived from an EMBL/GenBank/DDBJ whole genome shotgun (WGS) entry which is preliminary data.</text>
</comment>
<name>A0AAE1YDJ7_9LAMI</name>
<evidence type="ECO:0000256" key="1">
    <source>
        <dbReference type="SAM" id="MobiDB-lite"/>
    </source>
</evidence>
<feature type="compositionally biased region" description="Polar residues" evidence="1">
    <location>
        <begin position="294"/>
        <end position="306"/>
    </location>
</feature>
<feature type="compositionally biased region" description="Basic and acidic residues" evidence="1">
    <location>
        <begin position="400"/>
        <end position="413"/>
    </location>
</feature>
<sequence>MAADHTRKSNTQILQELEALSESLYQSHTSSTARRTASLVLPRTAIPRISGGYIAEKDDYQLALNPKLRSRRMSLSPWRSRRKLDAEENDQLKRNGTSAQKEAKNDKWWDVDQPSSEKKGIWKWKPFRVLSHIGMQKLSCLFSIEVVTIEGLPASMNGLRLSVCVRKKESRDGAVQTMPSRVSEGAADFEETLFIRCHVYFTPGSGTHMKFEPRPFLIYVLTVDAEELDFGRKAVDLSSLIQESIQKSFEGTRIRQWDVSFDLSGKAKGGELVLKLGFQIMEKDGGIGIYSKAEGQNSGKAGNYSPSVARRQSKSSFSVPSPRMSSQAEAWTPSQKGAAASDDILQGIDDLNLDEPAPRKPEEETETRMDENDLPDFEIVDKGVEIQGKNREEEEQSEENSDKRSVSSSHEVVKEVLQDHSHLRRLSELDSIAQQIKALESMIADEKAGKTDELETASQTLDADEDKVTREFLQMLEDSEDDKLIKNSNDQVDKLNLKSNEDAEEVFLPDLGKGLGCVVQTRNGGYLAAMNPLGTAVARKDTPKLAMQMSKPLVIQSNKTGFELFQNMAAIGLEELTSEMSSLMPMDELMGKTAEQIAFEGIASAIIQGRNKEGATSSAARTIAAVKSMSTAMNSGRKERVSTGIWNVSEDPLTVEEILAFSMQKIENMAVDGLKIQADIADDNAPFDVSPLNAKTTNLLASAVPVEDWIKANTTTKTSGLDSETITLSVVIQLRDPMRQYEAVGAPMIALIHATAVDEKDESYNDEKRYKVTSLQVGGLKVRTSAGPQNVWDGEKQKLTALQWLVAYGIGKAAKKGKRLVSKGPDLLWSVSSRVVADMWLKPIRNPDVKFSK</sequence>
<dbReference type="InterPro" id="IPR048972">
    <property type="entry name" value="PMI1_PMIR1-2_C"/>
</dbReference>
<feature type="region of interest" description="Disordered" evidence="1">
    <location>
        <begin position="80"/>
        <end position="111"/>
    </location>
</feature>
<dbReference type="PANTHER" id="PTHR33414">
    <property type="entry name" value="PROTEIN PLASTID MOVEMENT IMPAIRED 1-RELATED 1"/>
    <property type="match status" value="1"/>
</dbReference>
<evidence type="ECO:0000313" key="3">
    <source>
        <dbReference type="EMBL" id="KAK4428290.1"/>
    </source>
</evidence>
<dbReference type="EMBL" id="JACGWO010000004">
    <property type="protein sequence ID" value="KAK4428290.1"/>
    <property type="molecule type" value="Genomic_DNA"/>
</dbReference>
<organism evidence="3 4">
    <name type="scientific">Sesamum alatum</name>
    <dbReference type="NCBI Taxonomy" id="300844"/>
    <lineage>
        <taxon>Eukaryota</taxon>
        <taxon>Viridiplantae</taxon>
        <taxon>Streptophyta</taxon>
        <taxon>Embryophyta</taxon>
        <taxon>Tracheophyta</taxon>
        <taxon>Spermatophyta</taxon>
        <taxon>Magnoliopsida</taxon>
        <taxon>eudicotyledons</taxon>
        <taxon>Gunneridae</taxon>
        <taxon>Pentapetalae</taxon>
        <taxon>asterids</taxon>
        <taxon>lamiids</taxon>
        <taxon>Lamiales</taxon>
        <taxon>Pedaliaceae</taxon>
        <taxon>Sesamum</taxon>
    </lineage>
</organism>
<dbReference type="InterPro" id="IPR019448">
    <property type="entry name" value="NT-C2"/>
</dbReference>
<feature type="compositionally biased region" description="Basic and acidic residues" evidence="1">
    <location>
        <begin position="101"/>
        <end position="111"/>
    </location>
</feature>